<keyword evidence="1" id="KW-0812">Transmembrane</keyword>
<keyword evidence="1" id="KW-1133">Transmembrane helix</keyword>
<keyword evidence="1" id="KW-0472">Membrane</keyword>
<dbReference type="InterPro" id="IPR021215">
    <property type="entry name" value="DUF2752"/>
</dbReference>
<gene>
    <name evidence="2" type="ORF">ENS31_10920</name>
</gene>
<organism evidence="2">
    <name type="scientific">Ignavibacterium album</name>
    <dbReference type="NCBI Taxonomy" id="591197"/>
    <lineage>
        <taxon>Bacteria</taxon>
        <taxon>Pseudomonadati</taxon>
        <taxon>Ignavibacteriota</taxon>
        <taxon>Ignavibacteria</taxon>
        <taxon>Ignavibacteriales</taxon>
        <taxon>Ignavibacteriaceae</taxon>
        <taxon>Ignavibacterium</taxon>
    </lineage>
</organism>
<reference evidence="2" key="1">
    <citation type="journal article" date="2020" name="mSystems">
        <title>Genome- and Community-Level Interaction Insights into Carbon Utilization and Element Cycling Functions of Hydrothermarchaeota in Hydrothermal Sediment.</title>
        <authorList>
            <person name="Zhou Z."/>
            <person name="Liu Y."/>
            <person name="Xu W."/>
            <person name="Pan J."/>
            <person name="Luo Z.H."/>
            <person name="Li M."/>
        </authorList>
    </citation>
    <scope>NUCLEOTIDE SEQUENCE [LARGE SCALE GENOMIC DNA]</scope>
    <source>
        <strain evidence="2">SpSt-479</strain>
    </source>
</reference>
<name>A0A7V2ZL62_9BACT</name>
<feature type="transmembrane region" description="Helical" evidence="1">
    <location>
        <begin position="87"/>
        <end position="106"/>
    </location>
</feature>
<protein>
    <submittedName>
        <fullName evidence="2">DUF2752 domain-containing protein</fullName>
    </submittedName>
</protein>
<feature type="transmembrane region" description="Helical" evidence="1">
    <location>
        <begin position="21"/>
        <end position="41"/>
    </location>
</feature>
<accession>A0A7V2ZL62</accession>
<evidence type="ECO:0000313" key="2">
    <source>
        <dbReference type="EMBL" id="HFI92019.1"/>
    </source>
</evidence>
<evidence type="ECO:0000256" key="1">
    <source>
        <dbReference type="SAM" id="Phobius"/>
    </source>
</evidence>
<sequence length="124" mass="14295">MNNYLLNIKSFILRLKSWIFLLYKLLTLEGVIWLISLIYLATVSNNSEQHFTICPLSNLGFQHCPGCGLGRAVSMILQGDIIHSFDFHWLGIPALIIILYRIFQLIRNNFSIYFKPINKGVNHA</sequence>
<comment type="caution">
    <text evidence="2">The sequence shown here is derived from an EMBL/GenBank/DDBJ whole genome shotgun (WGS) entry which is preliminary data.</text>
</comment>
<dbReference type="AlphaFoldDB" id="A0A7V2ZL62"/>
<dbReference type="EMBL" id="DSUJ01000008">
    <property type="protein sequence ID" value="HFI92019.1"/>
    <property type="molecule type" value="Genomic_DNA"/>
</dbReference>
<proteinExistence type="predicted"/>
<dbReference type="Pfam" id="PF10825">
    <property type="entry name" value="DUF2752"/>
    <property type="match status" value="1"/>
</dbReference>